<feature type="compositionally biased region" description="Basic and acidic residues" evidence="2">
    <location>
        <begin position="637"/>
        <end position="657"/>
    </location>
</feature>
<proteinExistence type="predicted"/>
<feature type="compositionally biased region" description="Pro residues" evidence="2">
    <location>
        <begin position="722"/>
        <end position="731"/>
    </location>
</feature>
<comment type="caution">
    <text evidence="3">The sequence shown here is derived from an EMBL/GenBank/DDBJ whole genome shotgun (WGS) entry which is preliminary data.</text>
</comment>
<sequence length="750" mass="88695">MKPSNDLKARNVALQGLQDEIHRAKINEKHLMDQNAEQKRKISSMVTAEMDLKKEELKNAGLKHTVRNQTFTLEKMREELDKLKVEHRDLETVSASEKKDSEQKMYFFKKESLEYQNKLCVEKSLRQQKEKEAEMFGNHQKENRMLNMLVEKLSHNVEELTGYKCFSIKTLEEQRELHRKKDKEVAALEKEAKKSREFALTYKQRYESLKPYREKLKVVKHECERQSEELKKHRRLDDVHRTTLHDLHTTVEHWEHKRVGWENKYANLEVDMEKLREENRALITAAEMYEEEALKQRNLVKHMEVEVKKMRDLKIKLHDQERKMTHNTNAHGQGIIDLRALMLDLEKRLTLKIIHADGVEAERNLLLRNQLKEQAQQSLLNKKIHQLQEKLQDQTCETDVQRVKLARLRMERRCVKNRLQKVSQYLTESKMMQDVCVVSADRDQMLGEMKLAKMAAEKETLEKELQTREDMVVQLQLRLNQERSCQDAHRLTIKEHELQKRQMWLEMKRLKLKCNVQVPGASEHTSRREWTREKKKSPHAYVKVMKAQHRLYLLTGKPQNVRLLEQKDEVIEELRRMLARRPDDAIQKMQLFGWDNRRLSKELMALKGSLGMYQAEYDNLKEENQRVEEERKTLKMDHLKAKEETRRLAEKLRKSESGDMNQQTPLPPISKKPRYPAEETAKDQGFSGYKPRPSCVLIKSECLPEILKTVPLPSIATVKLLPHPPPKPSQHPAPRHRSLALSDPPRTGSP</sequence>
<dbReference type="AlphaFoldDB" id="A0AAD9CK59"/>
<gene>
    <name evidence="3" type="ORF">KUDE01_011125</name>
</gene>
<feature type="coiled-coil region" evidence="1">
    <location>
        <begin position="171"/>
        <end position="323"/>
    </location>
</feature>
<evidence type="ECO:0000256" key="2">
    <source>
        <dbReference type="SAM" id="MobiDB-lite"/>
    </source>
</evidence>
<dbReference type="EMBL" id="JASDAP010000004">
    <property type="protein sequence ID" value="KAK1903940.1"/>
    <property type="molecule type" value="Genomic_DNA"/>
</dbReference>
<accession>A0AAD9CK59</accession>
<keyword evidence="3" id="KW-0966">Cell projection</keyword>
<feature type="region of interest" description="Disordered" evidence="2">
    <location>
        <begin position="637"/>
        <end position="690"/>
    </location>
</feature>
<feature type="coiled-coil region" evidence="1">
    <location>
        <begin position="451"/>
        <end position="478"/>
    </location>
</feature>
<evidence type="ECO:0000313" key="3">
    <source>
        <dbReference type="EMBL" id="KAK1903940.1"/>
    </source>
</evidence>
<protein>
    <submittedName>
        <fullName evidence="3">Cilia- and flagella-associated protein 58</fullName>
    </submittedName>
</protein>
<name>A0AAD9CK59_DISEL</name>
<feature type="coiled-coil region" evidence="1">
    <location>
        <begin position="66"/>
        <end position="93"/>
    </location>
</feature>
<evidence type="ECO:0000313" key="4">
    <source>
        <dbReference type="Proteomes" id="UP001228049"/>
    </source>
</evidence>
<evidence type="ECO:0000256" key="1">
    <source>
        <dbReference type="SAM" id="Coils"/>
    </source>
</evidence>
<dbReference type="Proteomes" id="UP001228049">
    <property type="component" value="Unassembled WGS sequence"/>
</dbReference>
<keyword evidence="1" id="KW-0175">Coiled coil</keyword>
<keyword evidence="3" id="KW-0282">Flagellum</keyword>
<organism evidence="3 4">
    <name type="scientific">Dissostichus eleginoides</name>
    <name type="common">Patagonian toothfish</name>
    <name type="synonym">Dissostichus amissus</name>
    <dbReference type="NCBI Taxonomy" id="100907"/>
    <lineage>
        <taxon>Eukaryota</taxon>
        <taxon>Metazoa</taxon>
        <taxon>Chordata</taxon>
        <taxon>Craniata</taxon>
        <taxon>Vertebrata</taxon>
        <taxon>Euteleostomi</taxon>
        <taxon>Actinopterygii</taxon>
        <taxon>Neopterygii</taxon>
        <taxon>Teleostei</taxon>
        <taxon>Neoteleostei</taxon>
        <taxon>Acanthomorphata</taxon>
        <taxon>Eupercaria</taxon>
        <taxon>Perciformes</taxon>
        <taxon>Notothenioidei</taxon>
        <taxon>Nototheniidae</taxon>
        <taxon>Dissostichus</taxon>
    </lineage>
</organism>
<reference evidence="3" key="1">
    <citation type="submission" date="2023-04" db="EMBL/GenBank/DDBJ databases">
        <title>Chromosome-level genome of Chaenocephalus aceratus.</title>
        <authorList>
            <person name="Park H."/>
        </authorList>
    </citation>
    <scope>NUCLEOTIDE SEQUENCE</scope>
    <source>
        <strain evidence="3">DE</strain>
        <tissue evidence="3">Muscle</tissue>
    </source>
</reference>
<feature type="region of interest" description="Disordered" evidence="2">
    <location>
        <begin position="718"/>
        <end position="750"/>
    </location>
</feature>
<keyword evidence="4" id="KW-1185">Reference proteome</keyword>
<keyword evidence="3" id="KW-0969">Cilium</keyword>